<dbReference type="Proteomes" id="UP000326396">
    <property type="component" value="Linkage Group LG10"/>
</dbReference>
<gene>
    <name evidence="2" type="ORF">E3N88_04267</name>
</gene>
<dbReference type="AlphaFoldDB" id="A0A5N6PTX0"/>
<dbReference type="OrthoDB" id="1920951at2759"/>
<keyword evidence="1" id="KW-0472">Membrane</keyword>
<proteinExistence type="predicted"/>
<keyword evidence="1" id="KW-0812">Transmembrane</keyword>
<keyword evidence="3" id="KW-1185">Reference proteome</keyword>
<evidence type="ECO:0000256" key="1">
    <source>
        <dbReference type="SAM" id="Phobius"/>
    </source>
</evidence>
<protein>
    <submittedName>
        <fullName evidence="2">Uncharacterized protein</fullName>
    </submittedName>
</protein>
<accession>A0A5N6PTX0</accession>
<dbReference type="EMBL" id="SZYD01000002">
    <property type="protein sequence ID" value="KAD7116999.1"/>
    <property type="molecule type" value="Genomic_DNA"/>
</dbReference>
<feature type="transmembrane region" description="Helical" evidence="1">
    <location>
        <begin position="309"/>
        <end position="334"/>
    </location>
</feature>
<dbReference type="PANTHER" id="PTHR33868:SF2">
    <property type="entry name" value="EXPRESSED PROTEIN"/>
    <property type="match status" value="1"/>
</dbReference>
<keyword evidence="1" id="KW-1133">Transmembrane helix</keyword>
<dbReference type="PANTHER" id="PTHR33868">
    <property type="entry name" value="EXPRESSED PROTEIN"/>
    <property type="match status" value="1"/>
</dbReference>
<name>A0A5N6PTX0_9ASTR</name>
<evidence type="ECO:0000313" key="2">
    <source>
        <dbReference type="EMBL" id="KAD7116999.1"/>
    </source>
</evidence>
<reference evidence="2 3" key="1">
    <citation type="submission" date="2019-05" db="EMBL/GenBank/DDBJ databases">
        <title>Mikania micrantha, genome provides insights into the molecular mechanism of rapid growth.</title>
        <authorList>
            <person name="Liu B."/>
        </authorList>
    </citation>
    <scope>NUCLEOTIDE SEQUENCE [LARGE SCALE GENOMIC DNA]</scope>
    <source>
        <strain evidence="2">NLD-2019</strain>
        <tissue evidence="2">Leaf</tissue>
    </source>
</reference>
<organism evidence="2 3">
    <name type="scientific">Mikania micrantha</name>
    <name type="common">bitter vine</name>
    <dbReference type="NCBI Taxonomy" id="192012"/>
    <lineage>
        <taxon>Eukaryota</taxon>
        <taxon>Viridiplantae</taxon>
        <taxon>Streptophyta</taxon>
        <taxon>Embryophyta</taxon>
        <taxon>Tracheophyta</taxon>
        <taxon>Spermatophyta</taxon>
        <taxon>Magnoliopsida</taxon>
        <taxon>eudicotyledons</taxon>
        <taxon>Gunneridae</taxon>
        <taxon>Pentapetalae</taxon>
        <taxon>asterids</taxon>
        <taxon>campanulids</taxon>
        <taxon>Asterales</taxon>
        <taxon>Asteraceae</taxon>
        <taxon>Asteroideae</taxon>
        <taxon>Heliantheae alliance</taxon>
        <taxon>Eupatorieae</taxon>
        <taxon>Mikania</taxon>
    </lineage>
</organism>
<evidence type="ECO:0000313" key="3">
    <source>
        <dbReference type="Proteomes" id="UP000326396"/>
    </source>
</evidence>
<comment type="caution">
    <text evidence="2">The sequence shown here is derived from an EMBL/GenBank/DDBJ whole genome shotgun (WGS) entry which is preliminary data.</text>
</comment>
<sequence>MAAGEARAVWQRTANRYFIQDDAIKAPKLACCSSISSLISNVETKPVNSASVDDSYPFPDGKSFDSNLESDSKWWIQLQPDYMHQRGLSSEQFNPLDLESRNLQQFIQNQYGNVTSINSLSSKRSYEFVEMDYVELPWWQMAEKDDFCSFDSNRSHVLIENSDHNWPVHTGLESQKFKYGQNAISCGRPHHDASKTKILEALCHSQTRARKAEFAAKKACTEKEHAIKLVFRQASQLFAYRQWIYVLQLEKLCYQIRNKKGDQMLSVTPVSPSKIGNLNKNLKKVASAKGKRARTKHGFGRHEHDLSKYAVIFMVGLGIVGAGLVLGWTVGWMLI</sequence>